<name>A0ACA9LIW9_9GLOM</name>
<evidence type="ECO:0000313" key="1">
    <source>
        <dbReference type="EMBL" id="CAG8525473.1"/>
    </source>
</evidence>
<dbReference type="EMBL" id="CAJVQC010003353">
    <property type="protein sequence ID" value="CAG8525473.1"/>
    <property type="molecule type" value="Genomic_DNA"/>
</dbReference>
<gene>
    <name evidence="1" type="ORF">RPERSI_LOCUS2898</name>
</gene>
<protein>
    <submittedName>
        <fullName evidence="1">30940_t:CDS:1</fullName>
    </submittedName>
</protein>
<comment type="caution">
    <text evidence="1">The sequence shown here is derived from an EMBL/GenBank/DDBJ whole genome shotgun (WGS) entry which is preliminary data.</text>
</comment>
<keyword evidence="2" id="KW-1185">Reference proteome</keyword>
<evidence type="ECO:0000313" key="2">
    <source>
        <dbReference type="Proteomes" id="UP000789920"/>
    </source>
</evidence>
<accession>A0ACA9LIW9</accession>
<dbReference type="Proteomes" id="UP000789920">
    <property type="component" value="Unassembled WGS sequence"/>
</dbReference>
<organism evidence="1 2">
    <name type="scientific">Racocetra persica</name>
    <dbReference type="NCBI Taxonomy" id="160502"/>
    <lineage>
        <taxon>Eukaryota</taxon>
        <taxon>Fungi</taxon>
        <taxon>Fungi incertae sedis</taxon>
        <taxon>Mucoromycota</taxon>
        <taxon>Glomeromycotina</taxon>
        <taxon>Glomeromycetes</taxon>
        <taxon>Diversisporales</taxon>
        <taxon>Gigasporaceae</taxon>
        <taxon>Racocetra</taxon>
    </lineage>
</organism>
<sequence length="359" mass="40940">MRSGNRDKTHKDKAGSNKADRAEESALKSNQKRANLGDINSNKISSIAQSKLAKVSSVVQESKSTKDNEQQNQQDEECTDEDLFDDPLISVDKQLFVGFSQQDDEISYTSQISQESLHSNIVENANLTTEAFNYSITIVDQKIGSLYQLCRNIANRQKDMSRDLRKLVVFDELSNGFWNIAYKKILKELILETLYPATKNFTDDQLEIVDSTTSSLKLVEWKNCKKTHDVYNSLFENNELITSICLLAFRQFYDKSPPPMHCAYTMAICDILLNLTSSSIKCSDKSVTRREAYKMNQSISQEKLAEIALEKEEEAAMAKNKKRNLKADIADEKIIKDDNDYDNFTEFDLIIGNNLLLRN</sequence>
<proteinExistence type="predicted"/>
<reference evidence="1" key="1">
    <citation type="submission" date="2021-06" db="EMBL/GenBank/DDBJ databases">
        <authorList>
            <person name="Kallberg Y."/>
            <person name="Tangrot J."/>
            <person name="Rosling A."/>
        </authorList>
    </citation>
    <scope>NUCLEOTIDE SEQUENCE</scope>
    <source>
        <strain evidence="1">MA461A</strain>
    </source>
</reference>